<evidence type="ECO:0000313" key="2">
    <source>
        <dbReference type="EMBL" id="MDC0673497.1"/>
    </source>
</evidence>
<reference evidence="2 3" key="1">
    <citation type="submission" date="2022-11" db="EMBL/GenBank/DDBJ databases">
        <title>Minimal conservation of predation-associated metabolite biosynthetic gene clusters underscores biosynthetic potential of Myxococcota including descriptions for ten novel species: Archangium lansinium sp. nov., Myxococcus landrumus sp. nov., Nannocystis bai.</title>
        <authorList>
            <person name="Ahearne A."/>
            <person name="Stevens C."/>
            <person name="Dowd S."/>
        </authorList>
    </citation>
    <scope>NUCLEOTIDE SEQUENCE [LARGE SCALE GENOMIC DNA]</scope>
    <source>
        <strain evidence="2 3">NCELM</strain>
    </source>
</reference>
<dbReference type="Gene3D" id="2.80.10.50">
    <property type="match status" value="2"/>
</dbReference>
<organism evidence="2 3">
    <name type="scientific">Nannocystis radixulma</name>
    <dbReference type="NCBI Taxonomy" id="2995305"/>
    <lineage>
        <taxon>Bacteria</taxon>
        <taxon>Pseudomonadati</taxon>
        <taxon>Myxococcota</taxon>
        <taxon>Polyangia</taxon>
        <taxon>Nannocystales</taxon>
        <taxon>Nannocystaceae</taxon>
        <taxon>Nannocystis</taxon>
    </lineage>
</organism>
<feature type="region of interest" description="Disordered" evidence="1">
    <location>
        <begin position="26"/>
        <end position="132"/>
    </location>
</feature>
<evidence type="ECO:0000313" key="3">
    <source>
        <dbReference type="Proteomes" id="UP001217838"/>
    </source>
</evidence>
<dbReference type="PROSITE" id="PS51257">
    <property type="entry name" value="PROKAR_LIPOPROTEIN"/>
    <property type="match status" value="1"/>
</dbReference>
<evidence type="ECO:0008006" key="4">
    <source>
        <dbReference type="Google" id="ProtNLM"/>
    </source>
</evidence>
<comment type="caution">
    <text evidence="2">The sequence shown here is derived from an EMBL/GenBank/DDBJ whole genome shotgun (WGS) entry which is preliminary data.</text>
</comment>
<accession>A0ABT5BHC9</accession>
<dbReference type="Proteomes" id="UP001217838">
    <property type="component" value="Unassembled WGS sequence"/>
</dbReference>
<feature type="compositionally biased region" description="Polar residues" evidence="1">
    <location>
        <begin position="121"/>
        <end position="131"/>
    </location>
</feature>
<dbReference type="InterPro" id="IPR052918">
    <property type="entry name" value="Motility_Chemotaxis_Reg"/>
</dbReference>
<dbReference type="RefSeq" id="WP_272006613.1">
    <property type="nucleotide sequence ID" value="NZ_JAQNDN010000022.1"/>
</dbReference>
<dbReference type="EMBL" id="JAQNDN010000022">
    <property type="protein sequence ID" value="MDC0673497.1"/>
    <property type="molecule type" value="Genomic_DNA"/>
</dbReference>
<sequence length="556" mass="56505">MHVSERTSRGCSVGLFLVACGGEPTMTVTETDTDGSSGSSTLESSTTEEPTGGTSHGTSESTSSTSVPDPATGSTTGAATAETSSSRGTGSETSASSTATGEASSTTTGEEPAGCLEPTDSDTVGSPTAWSRSAGVPGLKLLARRLAVDPTGAVVISDRFRGALDLGDASLDVGPDYHYFLVKYDGAGQLQWSFALGGPDGDIVDYDIAVDCAGNIIVAGSFRGAIGVGDVELEAILGHEMAREQITVTTDIFAAKFAPDGALMWTRQFGDEANQRALDVVTTASGGFVVVGSLKGTLDLGDEVVVADDTADGLLLEFDLEGSVAWQQSFGALADVTLAEVDLSAGGVISVGGLAAAGVDFGGGPLLVEGDDYEVFAQFEPDGQHRWSRRFLSDHGASGLAADADGAVYVTGTKLGEMNGPIDLFISRIDATGDVAWTRYGGAGPGELSRGYDVAAGPGGHAVVVGVFGGEIDLGVGPMMTAQGDNDMFIARYGPDGALVTSQQVKGSSIEDPRAVRFGPDGELVVAGHFAGTIDFGAGALASVGTQDFFIHRFSP</sequence>
<dbReference type="SUPFAM" id="SSF101898">
    <property type="entry name" value="NHL repeat"/>
    <property type="match status" value="1"/>
</dbReference>
<name>A0ABT5BHC9_9BACT</name>
<keyword evidence="3" id="KW-1185">Reference proteome</keyword>
<protein>
    <recommendedName>
        <fullName evidence="4">Beta-propeller repeat protein</fullName>
    </recommendedName>
</protein>
<gene>
    <name evidence="2" type="ORF">POL58_37475</name>
</gene>
<dbReference type="PANTHER" id="PTHR35580:SF1">
    <property type="entry name" value="PHYTASE-LIKE DOMAIN-CONTAINING PROTEIN"/>
    <property type="match status" value="1"/>
</dbReference>
<dbReference type="PANTHER" id="PTHR35580">
    <property type="entry name" value="CELL SURFACE GLYCOPROTEIN (S-LAYER PROTEIN)-LIKE PROTEIN"/>
    <property type="match status" value="1"/>
</dbReference>
<evidence type="ECO:0000256" key="1">
    <source>
        <dbReference type="SAM" id="MobiDB-lite"/>
    </source>
</evidence>
<proteinExistence type="predicted"/>
<feature type="compositionally biased region" description="Low complexity" evidence="1">
    <location>
        <begin position="27"/>
        <end position="111"/>
    </location>
</feature>